<dbReference type="RefSeq" id="WP_147530641.1">
    <property type="nucleotide sequence ID" value="NZ_SAYI01000014.1"/>
</dbReference>
<sequence length="135" mass="14308">MGGGGTIMVKNKFIIFFLIFAIISIFYSCNPTPVTAITDSNLQNVSGSFNSESILGDAGLSVSIENNATLKIGFGKDGPKASLTNISGVEGSTSYVFQNGSLSASIRVADTNMIYVTITSLKEPYFNLEDVLCSK</sequence>
<comment type="caution">
    <text evidence="1">The sequence shown here is derived from an EMBL/GenBank/DDBJ whole genome shotgun (WGS) entry which is preliminary data.</text>
</comment>
<reference evidence="1 2" key="1">
    <citation type="journal article" date="1992" name="Lakartidningen">
        <title>[Penicillin V and not amoxicillin is the first choice preparation in acute otitis].</title>
        <authorList>
            <person name="Kamme C."/>
            <person name="Lundgren K."/>
            <person name="Prellner K."/>
        </authorList>
    </citation>
    <scope>NUCLEOTIDE SEQUENCE [LARGE SCALE GENOMIC DNA]</scope>
    <source>
        <strain evidence="1 2">PC3053II</strain>
    </source>
</reference>
<evidence type="ECO:0000313" key="2">
    <source>
        <dbReference type="Proteomes" id="UP000322327"/>
    </source>
</evidence>
<evidence type="ECO:0000313" key="1">
    <source>
        <dbReference type="EMBL" id="TXJ56753.1"/>
    </source>
</evidence>
<name>A0A5C8G3Y6_9SPIR</name>
<dbReference type="EMBL" id="SAYI01000014">
    <property type="protein sequence ID" value="TXJ56753.1"/>
    <property type="molecule type" value="Genomic_DNA"/>
</dbReference>
<organism evidence="1 2">
    <name type="scientific">Brachyspira aalborgi</name>
    <dbReference type="NCBI Taxonomy" id="29522"/>
    <lineage>
        <taxon>Bacteria</taxon>
        <taxon>Pseudomonadati</taxon>
        <taxon>Spirochaetota</taxon>
        <taxon>Spirochaetia</taxon>
        <taxon>Brachyspirales</taxon>
        <taxon>Brachyspiraceae</taxon>
        <taxon>Brachyspira</taxon>
    </lineage>
</organism>
<dbReference type="Proteomes" id="UP000322327">
    <property type="component" value="Unassembled WGS sequence"/>
</dbReference>
<accession>A0A5C8G3Y6</accession>
<dbReference type="AlphaFoldDB" id="A0A5C8G3Y6"/>
<gene>
    <name evidence="1" type="ORF">EPJ76_04010</name>
</gene>
<proteinExistence type="predicted"/>
<protein>
    <submittedName>
        <fullName evidence="1">Uncharacterized protein</fullName>
    </submittedName>
</protein>